<comment type="similarity">
    <text evidence="3">Belongs to the TRAP-delta family.</text>
</comment>
<dbReference type="InterPro" id="IPR008855">
    <property type="entry name" value="TRAP-delta"/>
</dbReference>
<dbReference type="OrthoDB" id="10055808at2759"/>
<dbReference type="OMA" id="WTADHAN"/>
<sequence>MSSGNMASLSVISVLAIILLTSPVFIVGDTCIGASTDHKVYTTTDGASSTETVFLIEFTLVCKNNAKQNLFLNAEVVGKQLPVSRFGDNQYQVSWTEDHKNAPPGNYDVRFYDEEGFSALRKAMRAGDDSAKVKPAFTINVAHKGVSHGPVVGTEVIASGLALLLWYSAYQAKSRIQV</sequence>
<keyword evidence="11" id="KW-1133">Transmembrane helix</keyword>
<dbReference type="GO" id="GO:0005789">
    <property type="term" value="C:endoplasmic reticulum membrane"/>
    <property type="evidence" value="ECO:0007669"/>
    <property type="project" value="UniProtKB-SubCell"/>
</dbReference>
<comment type="function">
    <text evidence="1">TRAP proteins are part of a complex whose function is to bind calcium to the ER membrane and thereby regulate the retention of ER resident proteins.</text>
</comment>
<proteinExistence type="inferred from homology"/>
<evidence type="ECO:0000256" key="1">
    <source>
        <dbReference type="ARBA" id="ARBA00002838"/>
    </source>
</evidence>
<feature type="signal peptide" evidence="15">
    <location>
        <begin position="1"/>
        <end position="28"/>
    </location>
</feature>
<dbReference type="PANTHER" id="PTHR12731">
    <property type="entry name" value="TRANSLOCON-ASSOCIATED PROTEIN, DELTA SUBUNIT"/>
    <property type="match status" value="1"/>
</dbReference>
<evidence type="ECO:0000256" key="8">
    <source>
        <dbReference type="ARBA" id="ARBA00022729"/>
    </source>
</evidence>
<evidence type="ECO:0000256" key="13">
    <source>
        <dbReference type="ARBA" id="ARBA00023157"/>
    </source>
</evidence>
<feature type="chain" id="PRO_5033997568" description="Translocon-associated protein subunit delta" evidence="15">
    <location>
        <begin position="29"/>
        <end position="178"/>
    </location>
</feature>
<evidence type="ECO:0000313" key="16">
    <source>
        <dbReference type="Proteomes" id="UP000694845"/>
    </source>
</evidence>
<keyword evidence="9" id="KW-0256">Endoplasmic reticulum</keyword>
<dbReference type="Pfam" id="PF05404">
    <property type="entry name" value="TRAP-delta"/>
    <property type="match status" value="1"/>
</dbReference>
<evidence type="ECO:0000256" key="5">
    <source>
        <dbReference type="ARBA" id="ARBA00014387"/>
    </source>
</evidence>
<keyword evidence="6" id="KW-1017">Isopeptide bond</keyword>
<comment type="subcellular location">
    <subcellularLocation>
        <location evidence="2">Endoplasmic reticulum membrane</location>
        <topology evidence="2">Single-pass type I membrane protein</topology>
    </subcellularLocation>
</comment>
<dbReference type="Proteomes" id="UP000694845">
    <property type="component" value="Unplaced"/>
</dbReference>
<evidence type="ECO:0000313" key="17">
    <source>
        <dbReference type="RefSeq" id="XP_022082612.1"/>
    </source>
</evidence>
<keyword evidence="7" id="KW-0812">Transmembrane</keyword>
<evidence type="ECO:0000256" key="6">
    <source>
        <dbReference type="ARBA" id="ARBA00022499"/>
    </source>
</evidence>
<evidence type="ECO:0000256" key="4">
    <source>
        <dbReference type="ARBA" id="ARBA00011819"/>
    </source>
</evidence>
<evidence type="ECO:0000256" key="12">
    <source>
        <dbReference type="ARBA" id="ARBA00023136"/>
    </source>
</evidence>
<evidence type="ECO:0000256" key="14">
    <source>
        <dbReference type="ARBA" id="ARBA00031791"/>
    </source>
</evidence>
<dbReference type="KEGG" id="aplc:110974935"/>
<evidence type="ECO:0000256" key="2">
    <source>
        <dbReference type="ARBA" id="ARBA00004115"/>
    </source>
</evidence>
<dbReference type="RefSeq" id="XP_022082612.1">
    <property type="nucleotide sequence ID" value="XM_022226920.1"/>
</dbReference>
<keyword evidence="10" id="KW-0832">Ubl conjugation</keyword>
<evidence type="ECO:0000256" key="9">
    <source>
        <dbReference type="ARBA" id="ARBA00022824"/>
    </source>
</evidence>
<evidence type="ECO:0000256" key="15">
    <source>
        <dbReference type="SAM" id="SignalP"/>
    </source>
</evidence>
<evidence type="ECO:0000256" key="7">
    <source>
        <dbReference type="ARBA" id="ARBA00022692"/>
    </source>
</evidence>
<reference evidence="17" key="1">
    <citation type="submission" date="2025-08" db="UniProtKB">
        <authorList>
            <consortium name="RefSeq"/>
        </authorList>
    </citation>
    <scope>IDENTIFICATION</scope>
</reference>
<dbReference type="GeneID" id="110974935"/>
<comment type="subunit">
    <text evidence="4">Heterotetramer of TRAP-alpha, TRAP-beta, TRAP-delta and TRAP-gamma.</text>
</comment>
<name>A0A8B7XR07_ACAPL</name>
<keyword evidence="12" id="KW-0472">Membrane</keyword>
<gene>
    <name evidence="17" type="primary">LOC110974935</name>
</gene>
<dbReference type="PANTHER" id="PTHR12731:SF1">
    <property type="entry name" value="TRANSLOCON-ASSOCIATED PROTEIN SUBUNIT DELTA"/>
    <property type="match status" value="1"/>
</dbReference>
<organism evidence="16 17">
    <name type="scientific">Acanthaster planci</name>
    <name type="common">Crown-of-thorns starfish</name>
    <dbReference type="NCBI Taxonomy" id="133434"/>
    <lineage>
        <taxon>Eukaryota</taxon>
        <taxon>Metazoa</taxon>
        <taxon>Echinodermata</taxon>
        <taxon>Eleutherozoa</taxon>
        <taxon>Asterozoa</taxon>
        <taxon>Asteroidea</taxon>
        <taxon>Valvatacea</taxon>
        <taxon>Valvatida</taxon>
        <taxon>Acanthasteridae</taxon>
        <taxon>Acanthaster</taxon>
    </lineage>
</organism>
<dbReference type="AlphaFoldDB" id="A0A8B7XR07"/>
<keyword evidence="8 15" id="KW-0732">Signal</keyword>
<dbReference type="CTD" id="6748"/>
<keyword evidence="13" id="KW-1015">Disulfide bond</keyword>
<evidence type="ECO:0000256" key="3">
    <source>
        <dbReference type="ARBA" id="ARBA00009294"/>
    </source>
</evidence>
<evidence type="ECO:0000256" key="11">
    <source>
        <dbReference type="ARBA" id="ARBA00022989"/>
    </source>
</evidence>
<keyword evidence="16" id="KW-1185">Reference proteome</keyword>
<protein>
    <recommendedName>
        <fullName evidence="5">Translocon-associated protein subunit delta</fullName>
    </recommendedName>
    <alternativeName>
        <fullName evidence="14">Signal sequence receptor subunit delta</fullName>
    </alternativeName>
</protein>
<accession>A0A8B7XR07</accession>
<evidence type="ECO:0000256" key="10">
    <source>
        <dbReference type="ARBA" id="ARBA00022843"/>
    </source>
</evidence>